<dbReference type="InterPro" id="IPR020845">
    <property type="entry name" value="AMP-binding_CS"/>
</dbReference>
<keyword evidence="2" id="KW-0436">Ligase</keyword>
<reference evidence="5" key="2">
    <citation type="submission" date="2020-09" db="EMBL/GenBank/DDBJ databases">
        <authorList>
            <person name="Sun Q."/>
            <person name="Zhou Y."/>
        </authorList>
    </citation>
    <scope>NUCLEOTIDE SEQUENCE</scope>
    <source>
        <strain evidence="5">CGMCC 1.8984</strain>
    </source>
</reference>
<gene>
    <name evidence="5" type="ORF">GCM10011372_26960</name>
</gene>
<sequence length="555" mass="60280">MHSTMQQGPLLTSEILTYASRLHGSTGEAVTWTADGPRRVSYAELGRRTARLANALRAKLGVTPDQRVGTFMWNNSEHVEAYFGVPSMGAVLHQLNIRLFPEQLVYVANHAEDQVVIVDNSLAPAFAKLLPEMSTVRHVVVNGPVPSEVRAALDASGREVHDYEQLIGDQPDTYDWPRLDETQAAAMCYTSGTTGEPKGVVYSHRSIFLHSLQLGLASTIGIGPTDRVLPVVPMFHANAWGLVHGALAMGASLVLPDRFLQAEPLAAMIQQERVTTGGGVPTIWAGLLNHLDTHEVDTSSLRALLVGGAACPPALMRAYDERHGIQVLHAYGMTETSPLASVAVPPPGVEGEEAFRYRVTQGRLAVGVQARIVAADGSSQPWDGKAQGELELAGPWITGSYFRATPEEIAEEFDDGWLRTGDIATVTPDGYVTITDRSKDVIKSGGEWISSVDLENVLMGHPAVLEASVIGVPDEKWSERPLAAVVVRDGHSVTPEELREFLSGEFAHWQLPEHWAFVEEVPKTSVGKFDKKAMRAMYAEGELWVQTVESAPAQQ</sequence>
<protein>
    <submittedName>
        <fullName evidence="5">Fatty-acyl-CoA synthase</fullName>
    </submittedName>
</protein>
<evidence type="ECO:0000259" key="3">
    <source>
        <dbReference type="Pfam" id="PF00501"/>
    </source>
</evidence>
<evidence type="ECO:0000313" key="6">
    <source>
        <dbReference type="Proteomes" id="UP000636956"/>
    </source>
</evidence>
<dbReference type="InterPro" id="IPR042099">
    <property type="entry name" value="ANL_N_sf"/>
</dbReference>
<dbReference type="EMBL" id="BMMD01000016">
    <property type="protein sequence ID" value="GGJ87104.1"/>
    <property type="molecule type" value="Genomic_DNA"/>
</dbReference>
<feature type="domain" description="AMP-binding enzyme C-terminal" evidence="4">
    <location>
        <begin position="454"/>
        <end position="528"/>
    </location>
</feature>
<feature type="domain" description="AMP-dependent synthetase/ligase" evidence="3">
    <location>
        <begin position="29"/>
        <end position="402"/>
    </location>
</feature>
<dbReference type="PANTHER" id="PTHR43767">
    <property type="entry name" value="LONG-CHAIN-FATTY-ACID--COA LIGASE"/>
    <property type="match status" value="1"/>
</dbReference>
<evidence type="ECO:0000256" key="2">
    <source>
        <dbReference type="ARBA" id="ARBA00022598"/>
    </source>
</evidence>
<dbReference type="Gene3D" id="3.30.300.30">
    <property type="match status" value="1"/>
</dbReference>
<dbReference type="CDD" id="cd12119">
    <property type="entry name" value="ttLC_FACS_AlkK_like"/>
    <property type="match status" value="1"/>
</dbReference>
<accession>A0A917PQA0</accession>
<dbReference type="InterPro" id="IPR000873">
    <property type="entry name" value="AMP-dep_synth/lig_dom"/>
</dbReference>
<dbReference type="InterPro" id="IPR050237">
    <property type="entry name" value="ATP-dep_AMP-bd_enzyme"/>
</dbReference>
<reference evidence="5" key="1">
    <citation type="journal article" date="2014" name="Int. J. Syst. Evol. Microbiol.">
        <title>Complete genome sequence of Corynebacterium casei LMG S-19264T (=DSM 44701T), isolated from a smear-ripened cheese.</title>
        <authorList>
            <consortium name="US DOE Joint Genome Institute (JGI-PGF)"/>
            <person name="Walter F."/>
            <person name="Albersmeier A."/>
            <person name="Kalinowski J."/>
            <person name="Ruckert C."/>
        </authorList>
    </citation>
    <scope>NUCLEOTIDE SEQUENCE</scope>
    <source>
        <strain evidence="5">CGMCC 1.8984</strain>
    </source>
</reference>
<proteinExistence type="inferred from homology"/>
<dbReference type="InterPro" id="IPR025110">
    <property type="entry name" value="AMP-bd_C"/>
</dbReference>
<dbReference type="SUPFAM" id="SSF56801">
    <property type="entry name" value="Acetyl-CoA synthetase-like"/>
    <property type="match status" value="1"/>
</dbReference>
<evidence type="ECO:0000313" key="5">
    <source>
        <dbReference type="EMBL" id="GGJ87104.1"/>
    </source>
</evidence>
<dbReference type="AlphaFoldDB" id="A0A917PQA0"/>
<organism evidence="5 6">
    <name type="scientific">Agromyces bauzanensis</name>
    <dbReference type="NCBI Taxonomy" id="1308924"/>
    <lineage>
        <taxon>Bacteria</taxon>
        <taxon>Bacillati</taxon>
        <taxon>Actinomycetota</taxon>
        <taxon>Actinomycetes</taxon>
        <taxon>Micrococcales</taxon>
        <taxon>Microbacteriaceae</taxon>
        <taxon>Agromyces</taxon>
    </lineage>
</organism>
<dbReference type="GO" id="GO:0016877">
    <property type="term" value="F:ligase activity, forming carbon-sulfur bonds"/>
    <property type="evidence" value="ECO:0007669"/>
    <property type="project" value="UniProtKB-ARBA"/>
</dbReference>
<dbReference type="NCBIfam" id="NF004837">
    <property type="entry name" value="PRK06187.1"/>
    <property type="match status" value="1"/>
</dbReference>
<dbReference type="Pfam" id="PF00501">
    <property type="entry name" value="AMP-binding"/>
    <property type="match status" value="1"/>
</dbReference>
<evidence type="ECO:0000256" key="1">
    <source>
        <dbReference type="ARBA" id="ARBA00006432"/>
    </source>
</evidence>
<comment type="similarity">
    <text evidence="1">Belongs to the ATP-dependent AMP-binding enzyme family.</text>
</comment>
<dbReference type="Gene3D" id="3.40.50.12780">
    <property type="entry name" value="N-terminal domain of ligase-like"/>
    <property type="match status" value="1"/>
</dbReference>
<dbReference type="Proteomes" id="UP000636956">
    <property type="component" value="Unassembled WGS sequence"/>
</dbReference>
<dbReference type="PANTHER" id="PTHR43767:SF11">
    <property type="entry name" value="MEDIUM-CHAIN-FATTY-ACID--COA LIGASE"/>
    <property type="match status" value="1"/>
</dbReference>
<dbReference type="FunFam" id="3.30.300.30:FF:000008">
    <property type="entry name" value="2,3-dihydroxybenzoate-AMP ligase"/>
    <property type="match status" value="1"/>
</dbReference>
<keyword evidence="6" id="KW-1185">Reference proteome</keyword>
<name>A0A917PQA0_9MICO</name>
<dbReference type="Pfam" id="PF13193">
    <property type="entry name" value="AMP-binding_C"/>
    <property type="match status" value="1"/>
</dbReference>
<evidence type="ECO:0000259" key="4">
    <source>
        <dbReference type="Pfam" id="PF13193"/>
    </source>
</evidence>
<dbReference type="PROSITE" id="PS00455">
    <property type="entry name" value="AMP_BINDING"/>
    <property type="match status" value="1"/>
</dbReference>
<comment type="caution">
    <text evidence="5">The sequence shown here is derived from an EMBL/GenBank/DDBJ whole genome shotgun (WGS) entry which is preliminary data.</text>
</comment>
<dbReference type="InterPro" id="IPR045851">
    <property type="entry name" value="AMP-bd_C_sf"/>
</dbReference>